<name>A0ACB9NJA6_BAUVA</name>
<reference evidence="1 2" key="1">
    <citation type="journal article" date="2022" name="DNA Res.">
        <title>Chromosomal-level genome assembly of the orchid tree Bauhinia variegata (Leguminosae; Cercidoideae) supports the allotetraploid origin hypothesis of Bauhinia.</title>
        <authorList>
            <person name="Zhong Y."/>
            <person name="Chen Y."/>
            <person name="Zheng D."/>
            <person name="Pang J."/>
            <person name="Liu Y."/>
            <person name="Luo S."/>
            <person name="Meng S."/>
            <person name="Qian L."/>
            <person name="Wei D."/>
            <person name="Dai S."/>
            <person name="Zhou R."/>
        </authorList>
    </citation>
    <scope>NUCLEOTIDE SEQUENCE [LARGE SCALE GENOMIC DNA]</scope>
    <source>
        <strain evidence="1">BV-YZ2020</strain>
    </source>
</reference>
<dbReference type="Proteomes" id="UP000828941">
    <property type="component" value="Chromosome 6"/>
</dbReference>
<keyword evidence="2" id="KW-1185">Reference proteome</keyword>
<organism evidence="1 2">
    <name type="scientific">Bauhinia variegata</name>
    <name type="common">Purple orchid tree</name>
    <name type="synonym">Phanera variegata</name>
    <dbReference type="NCBI Taxonomy" id="167791"/>
    <lineage>
        <taxon>Eukaryota</taxon>
        <taxon>Viridiplantae</taxon>
        <taxon>Streptophyta</taxon>
        <taxon>Embryophyta</taxon>
        <taxon>Tracheophyta</taxon>
        <taxon>Spermatophyta</taxon>
        <taxon>Magnoliopsida</taxon>
        <taxon>eudicotyledons</taxon>
        <taxon>Gunneridae</taxon>
        <taxon>Pentapetalae</taxon>
        <taxon>rosids</taxon>
        <taxon>fabids</taxon>
        <taxon>Fabales</taxon>
        <taxon>Fabaceae</taxon>
        <taxon>Cercidoideae</taxon>
        <taxon>Cercideae</taxon>
        <taxon>Bauhiniinae</taxon>
        <taxon>Bauhinia</taxon>
    </lineage>
</organism>
<protein>
    <submittedName>
        <fullName evidence="1">Uncharacterized protein</fullName>
    </submittedName>
</protein>
<accession>A0ACB9NJA6</accession>
<evidence type="ECO:0000313" key="1">
    <source>
        <dbReference type="EMBL" id="KAI4335996.1"/>
    </source>
</evidence>
<gene>
    <name evidence="1" type="ORF">L6164_014578</name>
</gene>
<evidence type="ECO:0000313" key="2">
    <source>
        <dbReference type="Proteomes" id="UP000828941"/>
    </source>
</evidence>
<proteinExistence type="predicted"/>
<dbReference type="EMBL" id="CM039431">
    <property type="protein sequence ID" value="KAI4335996.1"/>
    <property type="molecule type" value="Genomic_DNA"/>
</dbReference>
<comment type="caution">
    <text evidence="1">The sequence shown here is derived from an EMBL/GenBank/DDBJ whole genome shotgun (WGS) entry which is preliminary data.</text>
</comment>
<sequence length="103" mass="11005">MAMAKLVCVLLLALLGISVVMGKEGGRYQLDSVSFHSSLHTYMHAYSLSVQGSAREDVVKRSTTNHACSSAKSAVPSVSAFLLASTAPCYNNWKTRRGGPKCP</sequence>